<evidence type="ECO:0000313" key="3">
    <source>
        <dbReference type="EMBL" id="KRG66722.1"/>
    </source>
</evidence>
<gene>
    <name evidence="3" type="ORF">ABB27_12770</name>
</gene>
<evidence type="ECO:0000313" key="4">
    <source>
        <dbReference type="Proteomes" id="UP000051863"/>
    </source>
</evidence>
<proteinExistence type="predicted"/>
<protein>
    <recommendedName>
        <fullName evidence="5">Transmembrane protein</fullName>
    </recommendedName>
</protein>
<evidence type="ECO:0000256" key="1">
    <source>
        <dbReference type="SAM" id="Phobius"/>
    </source>
</evidence>
<dbReference type="EMBL" id="LDJJ01000041">
    <property type="protein sequence ID" value="KRG66722.1"/>
    <property type="molecule type" value="Genomic_DNA"/>
</dbReference>
<keyword evidence="1" id="KW-0812">Transmembrane</keyword>
<keyword evidence="2" id="KW-0732">Signal</keyword>
<accession>A0A0R0CKM9</accession>
<keyword evidence="1" id="KW-1133">Transmembrane helix</keyword>
<feature type="transmembrane region" description="Helical" evidence="1">
    <location>
        <begin position="75"/>
        <end position="102"/>
    </location>
</feature>
<keyword evidence="1" id="KW-0472">Membrane</keyword>
<organism evidence="3 4">
    <name type="scientific">Stenotrophomonas terrae</name>
    <dbReference type="NCBI Taxonomy" id="405446"/>
    <lineage>
        <taxon>Bacteria</taxon>
        <taxon>Pseudomonadati</taxon>
        <taxon>Pseudomonadota</taxon>
        <taxon>Gammaproteobacteria</taxon>
        <taxon>Lysobacterales</taxon>
        <taxon>Lysobacteraceae</taxon>
        <taxon>Stenotrophomonas</taxon>
    </lineage>
</organism>
<reference evidence="3 4" key="1">
    <citation type="submission" date="2015-05" db="EMBL/GenBank/DDBJ databases">
        <title>Genome sequencing and analysis of members of genus Stenotrophomonas.</title>
        <authorList>
            <person name="Patil P.P."/>
            <person name="Midha S."/>
            <person name="Patil P.B."/>
        </authorList>
    </citation>
    <scope>NUCLEOTIDE SEQUENCE [LARGE SCALE GENOMIC DNA]</scope>
    <source>
        <strain evidence="3 4">DSM 18941</strain>
    </source>
</reference>
<dbReference type="PATRIC" id="fig|405446.3.peg.2166"/>
<evidence type="ECO:0000256" key="2">
    <source>
        <dbReference type="SAM" id="SignalP"/>
    </source>
</evidence>
<feature type="transmembrane region" description="Helical" evidence="1">
    <location>
        <begin position="42"/>
        <end position="63"/>
    </location>
</feature>
<evidence type="ECO:0008006" key="5">
    <source>
        <dbReference type="Google" id="ProtNLM"/>
    </source>
</evidence>
<feature type="chain" id="PRO_5006394294" description="Transmembrane protein" evidence="2">
    <location>
        <begin position="27"/>
        <end position="104"/>
    </location>
</feature>
<dbReference type="Proteomes" id="UP000051863">
    <property type="component" value="Unassembled WGS sequence"/>
</dbReference>
<keyword evidence="4" id="KW-1185">Reference proteome</keyword>
<name>A0A0R0CKM9_9GAMM</name>
<feature type="signal peptide" evidence="2">
    <location>
        <begin position="1"/>
        <end position="26"/>
    </location>
</feature>
<comment type="caution">
    <text evidence="3">The sequence shown here is derived from an EMBL/GenBank/DDBJ whole genome shotgun (WGS) entry which is preliminary data.</text>
</comment>
<sequence length="104" mass="11533">MPFAAPGLPRSLLAIALYAASPLAMAMTQCPHESSKSTAFWLLGWAIFALFVIGGVVLMLLIFRTTRHAQRRPRWLLRIASIPAMLALWMLGFGIFLSQFVLVC</sequence>
<dbReference type="AlphaFoldDB" id="A0A0R0CKM9"/>